<dbReference type="GO" id="GO:0016746">
    <property type="term" value="F:acyltransferase activity"/>
    <property type="evidence" value="ECO:0007669"/>
    <property type="project" value="UniProtKB-KW"/>
</dbReference>
<dbReference type="PANTHER" id="PTHR13285:SF23">
    <property type="entry name" value="TEICHOIC ACID D-ALANYLTRANSFERASE"/>
    <property type="match status" value="1"/>
</dbReference>
<keyword evidence="5 9" id="KW-0812">Transmembrane</keyword>
<dbReference type="GO" id="GO:0005886">
    <property type="term" value="C:plasma membrane"/>
    <property type="evidence" value="ECO:0007669"/>
    <property type="project" value="UniProtKB-SubCell"/>
</dbReference>
<evidence type="ECO:0000256" key="1">
    <source>
        <dbReference type="ARBA" id="ARBA00004651"/>
    </source>
</evidence>
<feature type="transmembrane region" description="Helical" evidence="9">
    <location>
        <begin position="442"/>
        <end position="462"/>
    </location>
</feature>
<keyword evidence="3" id="KW-1003">Cell membrane</keyword>
<dbReference type="InterPro" id="IPR004299">
    <property type="entry name" value="MBOAT_fam"/>
</dbReference>
<feature type="transmembrane region" description="Helical" evidence="9">
    <location>
        <begin position="224"/>
        <end position="244"/>
    </location>
</feature>
<comment type="similarity">
    <text evidence="2">Belongs to the membrane-bound acyltransferase family.</text>
</comment>
<organism evidence="10">
    <name type="scientific">marine metagenome</name>
    <dbReference type="NCBI Taxonomy" id="408172"/>
    <lineage>
        <taxon>unclassified sequences</taxon>
        <taxon>metagenomes</taxon>
        <taxon>ecological metagenomes</taxon>
    </lineage>
</organism>
<name>A0A381UTQ7_9ZZZZ</name>
<feature type="transmembrane region" description="Helical" evidence="9">
    <location>
        <begin position="53"/>
        <end position="70"/>
    </location>
</feature>
<sequence>MLFNSFQYFLIFLPASVALYYLTLYFLGQLPSKVILITASLFFYGFWNYTYLPLLITSIIVNYAIGIILLKNQTKNSNNILYFIFGIAFNLCLLAYFKYTAFILENINSLANSNIKIPEITLPLAISFFTFQQIIYLVDTYKGATKERNFINYSLFVSFFPQLIAGPIVHHKQIIPQFISKINARVCMDSIKSGIGIFILGLFKKIVIADSFGNWAEIGFQNAYTLNILEAWMAAISFSLQIYFDFSGYVDMAVGSALLLNIRLPINFDSPYSALNVREFWRKWHITLGNFFRENVYIPLGGNKKGTLIECRNLLFTFGLVGLWHGANWTFVVWGAVHGIAVVFNLLWRKLNWKIYKFLAWILTFLFVCMSWVFFKSNNLSIAVEMICNMVNFNNLSAMTWEVFTKSEKLGFSLIVIPSIVLSVIGKNTNHFMGKFEFDSKNITMLFLAVVSLILFSIGGNAPDSFIYFDF</sequence>
<reference evidence="10" key="1">
    <citation type="submission" date="2018-05" db="EMBL/GenBank/DDBJ databases">
        <authorList>
            <person name="Lanie J.A."/>
            <person name="Ng W.-L."/>
            <person name="Kazmierczak K.M."/>
            <person name="Andrzejewski T.M."/>
            <person name="Davidsen T.M."/>
            <person name="Wayne K.J."/>
            <person name="Tettelin H."/>
            <person name="Glass J.I."/>
            <person name="Rusch D."/>
            <person name="Podicherti R."/>
            <person name="Tsui H.-C.T."/>
            <person name="Winkler M.E."/>
        </authorList>
    </citation>
    <scope>NUCLEOTIDE SEQUENCE</scope>
</reference>
<dbReference type="EMBL" id="UINC01007120">
    <property type="protein sequence ID" value="SVA31529.1"/>
    <property type="molecule type" value="Genomic_DNA"/>
</dbReference>
<dbReference type="AlphaFoldDB" id="A0A381UTQ7"/>
<dbReference type="PANTHER" id="PTHR13285">
    <property type="entry name" value="ACYLTRANSFERASE"/>
    <property type="match status" value="1"/>
</dbReference>
<feature type="transmembrane region" description="Helical" evidence="9">
    <location>
        <begin position="150"/>
        <end position="170"/>
    </location>
</feature>
<dbReference type="Pfam" id="PF03062">
    <property type="entry name" value="MBOAT"/>
    <property type="match status" value="1"/>
</dbReference>
<feature type="transmembrane region" description="Helical" evidence="9">
    <location>
        <begin position="355"/>
        <end position="375"/>
    </location>
</feature>
<evidence type="ECO:0000256" key="3">
    <source>
        <dbReference type="ARBA" id="ARBA00022475"/>
    </source>
</evidence>
<evidence type="ECO:0000256" key="2">
    <source>
        <dbReference type="ARBA" id="ARBA00010323"/>
    </source>
</evidence>
<proteinExistence type="inferred from homology"/>
<keyword evidence="6 9" id="KW-1133">Transmembrane helix</keyword>
<evidence type="ECO:0000256" key="7">
    <source>
        <dbReference type="ARBA" id="ARBA00023136"/>
    </source>
</evidence>
<keyword evidence="4" id="KW-0808">Transferase</keyword>
<feature type="transmembrane region" description="Helical" evidence="9">
    <location>
        <begin position="410"/>
        <end position="430"/>
    </location>
</feature>
<feature type="transmembrane region" description="Helical" evidence="9">
    <location>
        <begin position="120"/>
        <end position="138"/>
    </location>
</feature>
<dbReference type="PIRSF" id="PIRSF016636">
    <property type="entry name" value="AlgI_DltB"/>
    <property type="match status" value="1"/>
</dbReference>
<dbReference type="InterPro" id="IPR024194">
    <property type="entry name" value="Ac/AlaTfrase_AlgI/DltB"/>
</dbReference>
<feature type="transmembrane region" description="Helical" evidence="9">
    <location>
        <begin position="329"/>
        <end position="348"/>
    </location>
</feature>
<evidence type="ECO:0000256" key="5">
    <source>
        <dbReference type="ARBA" id="ARBA00022692"/>
    </source>
</evidence>
<comment type="subcellular location">
    <subcellularLocation>
        <location evidence="1">Cell membrane</location>
        <topology evidence="1">Multi-pass membrane protein</topology>
    </subcellularLocation>
</comment>
<evidence type="ECO:0000313" key="10">
    <source>
        <dbReference type="EMBL" id="SVA31529.1"/>
    </source>
</evidence>
<dbReference type="GO" id="GO:0042121">
    <property type="term" value="P:alginic acid biosynthetic process"/>
    <property type="evidence" value="ECO:0007669"/>
    <property type="project" value="InterPro"/>
</dbReference>
<dbReference type="InterPro" id="IPR051085">
    <property type="entry name" value="MB_O-acyltransferase"/>
</dbReference>
<feature type="transmembrane region" description="Helical" evidence="9">
    <location>
        <begin position="6"/>
        <end position="23"/>
    </location>
</feature>
<evidence type="ECO:0000256" key="9">
    <source>
        <dbReference type="SAM" id="Phobius"/>
    </source>
</evidence>
<evidence type="ECO:0000256" key="6">
    <source>
        <dbReference type="ARBA" id="ARBA00022989"/>
    </source>
</evidence>
<keyword evidence="8" id="KW-0012">Acyltransferase</keyword>
<evidence type="ECO:0000256" key="4">
    <source>
        <dbReference type="ARBA" id="ARBA00022679"/>
    </source>
</evidence>
<keyword evidence="7 9" id="KW-0472">Membrane</keyword>
<dbReference type="InterPro" id="IPR028362">
    <property type="entry name" value="AlgI"/>
</dbReference>
<dbReference type="PIRSF" id="PIRSF500217">
    <property type="entry name" value="AlgI"/>
    <property type="match status" value="1"/>
</dbReference>
<accession>A0A381UTQ7</accession>
<gene>
    <name evidence="10" type="ORF">METZ01_LOCUS84383</name>
</gene>
<feature type="transmembrane region" description="Helical" evidence="9">
    <location>
        <begin position="82"/>
        <end position="100"/>
    </location>
</feature>
<evidence type="ECO:0000256" key="8">
    <source>
        <dbReference type="ARBA" id="ARBA00023315"/>
    </source>
</evidence>
<protein>
    <submittedName>
        <fullName evidence="10">Uncharacterized protein</fullName>
    </submittedName>
</protein>